<protein>
    <submittedName>
        <fullName evidence="1">Uncharacterized protein</fullName>
    </submittedName>
</protein>
<sequence>MSEDWAWPDTANVLHIVAQPMPHDDAYIIGTPEGLKRLRDAIDAALTAPGHPRSASVMCDDGEGYYAVVRCVSGRKMGEAPFGYTDEACKDGRPWPAWASSMVQHSVVDDSIPEGFKDAEERG</sequence>
<dbReference type="Proteomes" id="UP000006375">
    <property type="component" value="Chromosome"/>
</dbReference>
<dbReference type="HOGENOM" id="CLU_2012005_0_0_5"/>
<dbReference type="AlphaFoldDB" id="Q5FN32"/>
<evidence type="ECO:0000313" key="2">
    <source>
        <dbReference type="Proteomes" id="UP000006375"/>
    </source>
</evidence>
<dbReference type="STRING" id="290633.GOX2484"/>
<evidence type="ECO:0000313" key="1">
    <source>
        <dbReference type="EMBL" id="AAW62215.1"/>
    </source>
</evidence>
<gene>
    <name evidence="1" type="ordered locus">GOX2484</name>
</gene>
<dbReference type="KEGG" id="gox:GOX2484"/>
<dbReference type="EMBL" id="CP000009">
    <property type="protein sequence ID" value="AAW62215.1"/>
    <property type="molecule type" value="Genomic_DNA"/>
</dbReference>
<organism evidence="1 2">
    <name type="scientific">Gluconobacter oxydans (strain 621H)</name>
    <name type="common">Gluconobacter suboxydans</name>
    <dbReference type="NCBI Taxonomy" id="290633"/>
    <lineage>
        <taxon>Bacteria</taxon>
        <taxon>Pseudomonadati</taxon>
        <taxon>Pseudomonadota</taxon>
        <taxon>Alphaproteobacteria</taxon>
        <taxon>Acetobacterales</taxon>
        <taxon>Acetobacteraceae</taxon>
        <taxon>Gluconobacter</taxon>
    </lineage>
</organism>
<name>Q5FN32_GLUOX</name>
<accession>Q5FN32</accession>
<reference evidence="1 2" key="1">
    <citation type="journal article" date="2005" name="Nat. Biotechnol.">
        <title>Complete genome sequence of the acetic acid bacterium Gluconobacter oxydans.</title>
        <authorList>
            <person name="Prust C."/>
            <person name="Hoffmeister M."/>
            <person name="Liesegang H."/>
            <person name="Wiezer A."/>
            <person name="Fricke W.F."/>
            <person name="Ehrenreich A."/>
            <person name="Gottschalk G."/>
            <person name="Deppenmeier U."/>
        </authorList>
    </citation>
    <scope>NUCLEOTIDE SEQUENCE [LARGE SCALE GENOMIC DNA]</scope>
    <source>
        <strain evidence="1 2">621H</strain>
    </source>
</reference>
<keyword evidence="2" id="KW-1185">Reference proteome</keyword>
<proteinExistence type="predicted"/>